<keyword evidence="4 5" id="KW-0472">Membrane</keyword>
<dbReference type="InterPro" id="IPR035952">
    <property type="entry name" value="Rhomboid-like_sf"/>
</dbReference>
<comment type="subcellular location">
    <subcellularLocation>
        <location evidence="1">Membrane</location>
        <topology evidence="1">Multi-pass membrane protein</topology>
    </subcellularLocation>
</comment>
<feature type="transmembrane region" description="Helical" evidence="5">
    <location>
        <begin position="110"/>
        <end position="137"/>
    </location>
</feature>
<feature type="transmembrane region" description="Helical" evidence="5">
    <location>
        <begin position="149"/>
        <end position="166"/>
    </location>
</feature>
<name>A0ABW6S3Q3_9NOCA</name>
<gene>
    <name evidence="6" type="ORF">ACFYXQ_18650</name>
</gene>
<organism evidence="6 7">
    <name type="scientific">Nocardia jiangxiensis</name>
    <dbReference type="NCBI Taxonomy" id="282685"/>
    <lineage>
        <taxon>Bacteria</taxon>
        <taxon>Bacillati</taxon>
        <taxon>Actinomycetota</taxon>
        <taxon>Actinomycetes</taxon>
        <taxon>Mycobacteriales</taxon>
        <taxon>Nocardiaceae</taxon>
        <taxon>Nocardia</taxon>
    </lineage>
</organism>
<evidence type="ECO:0000256" key="3">
    <source>
        <dbReference type="ARBA" id="ARBA00022989"/>
    </source>
</evidence>
<dbReference type="SUPFAM" id="SSF144091">
    <property type="entry name" value="Rhomboid-like"/>
    <property type="match status" value="1"/>
</dbReference>
<evidence type="ECO:0000256" key="2">
    <source>
        <dbReference type="ARBA" id="ARBA00022692"/>
    </source>
</evidence>
<feature type="transmembrane region" description="Helical" evidence="5">
    <location>
        <begin position="194"/>
        <end position="211"/>
    </location>
</feature>
<sequence length="242" mass="25809">MVGVMTAERAQSGISSVIAVLRRRHWLPVTVGYVAALIVVAVIYARVGPDVQARILAGTSTNLDNLRHGRLGTLLSSAFVIGDTDSTITNVPLLACLLALVELRFGALRAIWTFLAGHIGATLLVAVGLWVGIGMHWLPSSIGDSEDVGISYGVMTLFGSLVVLVPKGRRIPWAAVWLVIAVKGVVDIRDFTSVGHLLSYLIGTGIGVLMIARGRYAERRMSWFDPVPLVAASALAVSFLLN</sequence>
<dbReference type="EMBL" id="JBIAQY010000006">
    <property type="protein sequence ID" value="MFF3569796.1"/>
    <property type="molecule type" value="Genomic_DNA"/>
</dbReference>
<reference evidence="6 7" key="1">
    <citation type="submission" date="2024-10" db="EMBL/GenBank/DDBJ databases">
        <title>The Natural Products Discovery Center: Release of the First 8490 Sequenced Strains for Exploring Actinobacteria Biosynthetic Diversity.</title>
        <authorList>
            <person name="Kalkreuter E."/>
            <person name="Kautsar S.A."/>
            <person name="Yang D."/>
            <person name="Bader C.D."/>
            <person name="Teijaro C.N."/>
            <person name="Fluegel L."/>
            <person name="Davis C.M."/>
            <person name="Simpson J.R."/>
            <person name="Lauterbach L."/>
            <person name="Steele A.D."/>
            <person name="Gui C."/>
            <person name="Meng S."/>
            <person name="Li G."/>
            <person name="Viehrig K."/>
            <person name="Ye F."/>
            <person name="Su P."/>
            <person name="Kiefer A.F."/>
            <person name="Nichols A."/>
            <person name="Cepeda A.J."/>
            <person name="Yan W."/>
            <person name="Fan B."/>
            <person name="Jiang Y."/>
            <person name="Adhikari A."/>
            <person name="Zheng C.-J."/>
            <person name="Schuster L."/>
            <person name="Cowan T.M."/>
            <person name="Smanski M.J."/>
            <person name="Chevrette M.G."/>
            <person name="De Carvalho L.P.S."/>
            <person name="Shen B."/>
        </authorList>
    </citation>
    <scope>NUCLEOTIDE SEQUENCE [LARGE SCALE GENOMIC DNA]</scope>
    <source>
        <strain evidence="6 7">NPDC002593</strain>
    </source>
</reference>
<keyword evidence="7" id="KW-1185">Reference proteome</keyword>
<keyword evidence="2 5" id="KW-0812">Transmembrane</keyword>
<proteinExistence type="predicted"/>
<evidence type="ECO:0000313" key="6">
    <source>
        <dbReference type="EMBL" id="MFF3569796.1"/>
    </source>
</evidence>
<dbReference type="InterPro" id="IPR046862">
    <property type="entry name" value="Rhomboid_2"/>
</dbReference>
<feature type="transmembrane region" description="Helical" evidence="5">
    <location>
        <begin position="25"/>
        <end position="45"/>
    </location>
</feature>
<evidence type="ECO:0000256" key="5">
    <source>
        <dbReference type="SAM" id="Phobius"/>
    </source>
</evidence>
<evidence type="ECO:0000256" key="1">
    <source>
        <dbReference type="ARBA" id="ARBA00004141"/>
    </source>
</evidence>
<feature type="transmembrane region" description="Helical" evidence="5">
    <location>
        <begin position="223"/>
        <end position="241"/>
    </location>
</feature>
<comment type="caution">
    <text evidence="6">The sequence shown here is derived from an EMBL/GenBank/DDBJ whole genome shotgun (WGS) entry which is preliminary data.</text>
</comment>
<accession>A0ABW6S3Q3</accession>
<evidence type="ECO:0000313" key="7">
    <source>
        <dbReference type="Proteomes" id="UP001601992"/>
    </source>
</evidence>
<evidence type="ECO:0000256" key="4">
    <source>
        <dbReference type="ARBA" id="ARBA00023136"/>
    </source>
</evidence>
<dbReference type="RefSeq" id="WP_157186835.1">
    <property type="nucleotide sequence ID" value="NZ_JBIAQY010000006.1"/>
</dbReference>
<dbReference type="Proteomes" id="UP001601992">
    <property type="component" value="Unassembled WGS sequence"/>
</dbReference>
<dbReference type="Gene3D" id="1.20.1540.10">
    <property type="entry name" value="Rhomboid-like"/>
    <property type="match status" value="1"/>
</dbReference>
<protein>
    <submittedName>
        <fullName evidence="6">Rhomboid-like protein</fullName>
    </submittedName>
</protein>
<keyword evidence="3 5" id="KW-1133">Transmembrane helix</keyword>
<dbReference type="Pfam" id="PF20401">
    <property type="entry name" value="Rhomboid_2"/>
    <property type="match status" value="1"/>
</dbReference>